<feature type="transmembrane region" description="Helical" evidence="7">
    <location>
        <begin position="975"/>
        <end position="1008"/>
    </location>
</feature>
<dbReference type="AlphaFoldDB" id="A0A6G4XSA7"/>
<dbReference type="EMBL" id="JAAKZW010000209">
    <property type="protein sequence ID" value="NGO80328.1"/>
    <property type="molecule type" value="Genomic_DNA"/>
</dbReference>
<dbReference type="InterPro" id="IPR003838">
    <property type="entry name" value="ABC3_permease_C"/>
</dbReference>
<proteinExistence type="inferred from homology"/>
<gene>
    <name evidence="9" type="ORF">G6045_32430</name>
</gene>
<evidence type="ECO:0000256" key="6">
    <source>
        <dbReference type="ARBA" id="ARBA00038076"/>
    </source>
</evidence>
<sequence>MVRRGRHHGLVLGAAGLAVLLAATVLAALAALTEQAVLGAARQRLAADEDAVVSVSGPFAPGSAQTDERIGAAVRGALARAYGDVPQRTYDALRVPKNQATELSVADAEGQIRGDVTLALVSLESVREHAEVVSGRLPGARSGGTAETALPEPLAVELGARPGDTLAVQTTGGKRLPVEVTGIYRPRPQSAALWRSLTGMFGGTDTLAVVPSATITGTPQLAGDSVRSWLAVPDAERFRLSDIDGLSGRAAAFRSSDPMLSLFGGKVPPEGRELQFSSRLGPALDRLETPIAVSRAGLYIPASLLAALALAALMLTARQLAAHQRAELALLAARGAGTWRLTAGAAAQWAVLAVPAGIAAPFLAGPLLALLRRTGLAEGELPGSALLAAGWTAAALAVLVHGVAVLVPVVRSVRDRQAVSRLRWRPARFAAAQRLGADVVLAAVAVLGWLQLRQYRSPVSSASTVDPVLVLAPVVMTAAAALLVLRLLPPAARLLDPLAQRGAGFVLPLGGWQLGRRAAGHAGPALVVTLALAVASLSSTALVILDRGDQDQAAFRVGSDLRIDPSDRLAGEERSAAYEGLPGVRAVTPVIEVDASVAQESVGVTAVHTGADALPSLDAEHRARLGAGIPEHGLRLIGAPKELSLRVSLVADGPGMADPVRLSAYFAGGDGRVHAGEVELTEGAAARKVRLPVPAGATRLVQLGLAMPDETVRRTYRLVVDEVHELVEPGRWRDLFTPAPDLEVAGCPDAEPRDRPGDAPGPVLCSTALERPGLLIEAVLRGPDTELPFPVRAIRLAVEAPEAKPPPAPALADARMLASGIADVGDTVTVRQPAGGSARLKIIGTIEAVPGDLNRDQPRLLVDSRALTAQLVLSGGAPGAESFWWARTDDGGAQAAARAVRAAPRLGKALDVPTARAELAADPLRRGAKAALALCLALAPPFAVVAFTLHTALAARSRSREFALLRAIGVRKRQLAAYLWTEQLGLAAVAAVLGTVLGAVLALLIMPVVTVDAGGRPVFPALATEVPWGRVLLTAGATTVLICGVVTLAARYLGRVDLARVLRAGDDG</sequence>
<protein>
    <submittedName>
        <fullName evidence="9">ABC transporter permease</fullName>
    </submittedName>
</protein>
<feature type="transmembrane region" description="Helical" evidence="7">
    <location>
        <begin position="1028"/>
        <end position="1053"/>
    </location>
</feature>
<feature type="transmembrane region" description="Helical" evidence="7">
    <location>
        <begin position="391"/>
        <end position="410"/>
    </location>
</feature>
<comment type="similarity">
    <text evidence="6">Belongs to the ABC-4 integral membrane protein family.</text>
</comment>
<keyword evidence="5 7" id="KW-0472">Membrane</keyword>
<keyword evidence="3 7" id="KW-0812">Transmembrane</keyword>
<comment type="subcellular location">
    <subcellularLocation>
        <location evidence="1">Cell membrane</location>
        <topology evidence="1">Multi-pass membrane protein</topology>
    </subcellularLocation>
</comment>
<evidence type="ECO:0000256" key="7">
    <source>
        <dbReference type="SAM" id="Phobius"/>
    </source>
</evidence>
<dbReference type="GO" id="GO:0005886">
    <property type="term" value="C:plasma membrane"/>
    <property type="evidence" value="ECO:0007669"/>
    <property type="project" value="UniProtKB-SubCell"/>
</dbReference>
<dbReference type="GO" id="GO:0022857">
    <property type="term" value="F:transmembrane transporter activity"/>
    <property type="evidence" value="ECO:0007669"/>
    <property type="project" value="TreeGrafter"/>
</dbReference>
<feature type="domain" description="ABC3 transporter permease C-terminal" evidence="8">
    <location>
        <begin position="942"/>
        <end position="1051"/>
    </location>
</feature>
<keyword evidence="2" id="KW-1003">Cell membrane</keyword>
<evidence type="ECO:0000256" key="5">
    <source>
        <dbReference type="ARBA" id="ARBA00023136"/>
    </source>
</evidence>
<feature type="transmembrane region" description="Helical" evidence="7">
    <location>
        <begin position="431"/>
        <end position="450"/>
    </location>
</feature>
<evidence type="ECO:0000313" key="9">
    <source>
        <dbReference type="EMBL" id="NGO80328.1"/>
    </source>
</evidence>
<evidence type="ECO:0000313" key="10">
    <source>
        <dbReference type="Proteomes" id="UP000481109"/>
    </source>
</evidence>
<accession>A0A6G4XSA7</accession>
<feature type="transmembrane region" description="Helical" evidence="7">
    <location>
        <begin position="470"/>
        <end position="488"/>
    </location>
</feature>
<evidence type="ECO:0000256" key="1">
    <source>
        <dbReference type="ARBA" id="ARBA00004651"/>
    </source>
</evidence>
<feature type="transmembrane region" description="Helical" evidence="7">
    <location>
        <begin position="349"/>
        <end position="371"/>
    </location>
</feature>
<dbReference type="PANTHER" id="PTHR30572:SF4">
    <property type="entry name" value="ABC TRANSPORTER PERMEASE YTRF"/>
    <property type="match status" value="1"/>
</dbReference>
<comment type="caution">
    <text evidence="9">The sequence shown here is derived from an EMBL/GenBank/DDBJ whole genome shotgun (WGS) entry which is preliminary data.</text>
</comment>
<evidence type="ECO:0000256" key="3">
    <source>
        <dbReference type="ARBA" id="ARBA00022692"/>
    </source>
</evidence>
<keyword evidence="4 7" id="KW-1133">Transmembrane helix</keyword>
<feature type="transmembrane region" description="Helical" evidence="7">
    <location>
        <begin position="930"/>
        <end position="954"/>
    </location>
</feature>
<evidence type="ECO:0000256" key="4">
    <source>
        <dbReference type="ARBA" id="ARBA00022989"/>
    </source>
</evidence>
<keyword evidence="10" id="KW-1185">Reference proteome</keyword>
<name>A0A6G4XSA7_9ACTN</name>
<evidence type="ECO:0000256" key="2">
    <source>
        <dbReference type="ARBA" id="ARBA00022475"/>
    </source>
</evidence>
<organism evidence="9 10">
    <name type="scientific">Streptomyces mesophilus</name>
    <dbReference type="NCBI Taxonomy" id="1775132"/>
    <lineage>
        <taxon>Bacteria</taxon>
        <taxon>Bacillati</taxon>
        <taxon>Actinomycetota</taxon>
        <taxon>Actinomycetes</taxon>
        <taxon>Kitasatosporales</taxon>
        <taxon>Streptomycetaceae</taxon>
        <taxon>Streptomyces</taxon>
    </lineage>
</organism>
<dbReference type="Proteomes" id="UP000481109">
    <property type="component" value="Unassembled WGS sequence"/>
</dbReference>
<feature type="transmembrane region" description="Helical" evidence="7">
    <location>
        <begin position="525"/>
        <end position="545"/>
    </location>
</feature>
<feature type="transmembrane region" description="Helical" evidence="7">
    <location>
        <begin position="296"/>
        <end position="315"/>
    </location>
</feature>
<reference evidence="9 10" key="1">
    <citation type="submission" date="2020-02" db="EMBL/GenBank/DDBJ databases">
        <title>Whole-genome analyses of novel actinobacteria.</title>
        <authorList>
            <person name="Sahin N."/>
            <person name="Tokatli A."/>
        </authorList>
    </citation>
    <scope>NUCLEOTIDE SEQUENCE [LARGE SCALE GENOMIC DNA]</scope>
    <source>
        <strain evidence="9 10">YC504</strain>
    </source>
</reference>
<dbReference type="PANTHER" id="PTHR30572">
    <property type="entry name" value="MEMBRANE COMPONENT OF TRANSPORTER-RELATED"/>
    <property type="match status" value="1"/>
</dbReference>
<dbReference type="InterPro" id="IPR050250">
    <property type="entry name" value="Macrolide_Exporter_MacB"/>
</dbReference>
<evidence type="ECO:0000259" key="8">
    <source>
        <dbReference type="Pfam" id="PF02687"/>
    </source>
</evidence>
<dbReference type="Pfam" id="PF02687">
    <property type="entry name" value="FtsX"/>
    <property type="match status" value="1"/>
</dbReference>